<evidence type="ECO:0000313" key="4">
    <source>
        <dbReference type="Proteomes" id="UP001153069"/>
    </source>
</evidence>
<proteinExistence type="predicted"/>
<feature type="signal peptide" evidence="2">
    <location>
        <begin position="1"/>
        <end position="19"/>
    </location>
</feature>
<dbReference type="InterPro" id="IPR035992">
    <property type="entry name" value="Ricin_B-like_lectins"/>
</dbReference>
<dbReference type="OrthoDB" id="46933at2759"/>
<sequence>MKGLARILWLVALFHQSNIAVSKLGEPILTRASNETSAEALPKAIVVPKEKRKLQSLVGLGGRPASQFIPLGLCQGDCDNDGECDKGLRCFKRNAHDPVPGCDGGESYNAGTDFCIPVGGTGTGTGTTTISNPSPPSARASARNGGSMGLCDGDCDGDSDCQNGLVCFQRSRGDPIPPECPSLNRGTQIDVCVPAPTQAAPAPTPAAPAPTPAAPAPTPAAPAPTPSGPAMGVCQGDCNTDSDCQSGLICYQRNSGEPIPQGCSGNINSPEDFCFDPHNLEDYSEEQDAGGGSLTNPFHLKMYWEEGYTWQDETIERKWCVMRDYNGYPGRGKCWYGLDTRPCNPYHVYTARCNNDDRQQWQFELVNDSEVLIKAYGLNYCLQRVGVEIEMRICNSGLVTQRFFAIRGGFNEYRFEISMKTSTRYCFNQAHHPKAGEVMAMYPCSRTRDPEHQTSWWELA</sequence>
<dbReference type="SUPFAM" id="SSF50370">
    <property type="entry name" value="Ricin B-like lectins"/>
    <property type="match status" value="1"/>
</dbReference>
<protein>
    <submittedName>
        <fullName evidence="3">Uncharacterized protein</fullName>
    </submittedName>
</protein>
<name>A0A9N8HYB3_9STRA</name>
<dbReference type="AlphaFoldDB" id="A0A9N8HYB3"/>
<evidence type="ECO:0000313" key="3">
    <source>
        <dbReference type="EMBL" id="CAB9527248.1"/>
    </source>
</evidence>
<keyword evidence="2" id="KW-0732">Signal</keyword>
<organism evidence="3 4">
    <name type="scientific">Seminavis robusta</name>
    <dbReference type="NCBI Taxonomy" id="568900"/>
    <lineage>
        <taxon>Eukaryota</taxon>
        <taxon>Sar</taxon>
        <taxon>Stramenopiles</taxon>
        <taxon>Ochrophyta</taxon>
        <taxon>Bacillariophyta</taxon>
        <taxon>Bacillariophyceae</taxon>
        <taxon>Bacillariophycidae</taxon>
        <taxon>Naviculales</taxon>
        <taxon>Naviculaceae</taxon>
        <taxon>Seminavis</taxon>
    </lineage>
</organism>
<feature type="chain" id="PRO_5040385691" evidence="2">
    <location>
        <begin position="20"/>
        <end position="460"/>
    </location>
</feature>
<dbReference type="Proteomes" id="UP001153069">
    <property type="component" value="Unassembled WGS sequence"/>
</dbReference>
<evidence type="ECO:0000256" key="2">
    <source>
        <dbReference type="SAM" id="SignalP"/>
    </source>
</evidence>
<accession>A0A9N8HYB3</accession>
<reference evidence="3" key="1">
    <citation type="submission" date="2020-06" db="EMBL/GenBank/DDBJ databases">
        <authorList>
            <consortium name="Plant Systems Biology data submission"/>
        </authorList>
    </citation>
    <scope>NUCLEOTIDE SEQUENCE</scope>
    <source>
        <strain evidence="3">D6</strain>
    </source>
</reference>
<dbReference type="EMBL" id="CAICTM010001962">
    <property type="protein sequence ID" value="CAB9527248.1"/>
    <property type="molecule type" value="Genomic_DNA"/>
</dbReference>
<keyword evidence="4" id="KW-1185">Reference proteome</keyword>
<feature type="region of interest" description="Disordered" evidence="1">
    <location>
        <begin position="198"/>
        <end position="228"/>
    </location>
</feature>
<evidence type="ECO:0000256" key="1">
    <source>
        <dbReference type="SAM" id="MobiDB-lite"/>
    </source>
</evidence>
<feature type="compositionally biased region" description="Pro residues" evidence="1">
    <location>
        <begin position="202"/>
        <end position="227"/>
    </location>
</feature>
<gene>
    <name evidence="3" type="ORF">SEMRO_1964_G308210.1</name>
</gene>
<comment type="caution">
    <text evidence="3">The sequence shown here is derived from an EMBL/GenBank/DDBJ whole genome shotgun (WGS) entry which is preliminary data.</text>
</comment>
<dbReference type="PROSITE" id="PS50231">
    <property type="entry name" value="RICIN_B_LECTIN"/>
    <property type="match status" value="1"/>
</dbReference>